<dbReference type="AlphaFoldDB" id="A0AAD9NAF3"/>
<dbReference type="PANTHER" id="PTHR21113">
    <property type="entry name" value="AGAP001705-PA"/>
    <property type="match status" value="1"/>
</dbReference>
<name>A0AAD9NAF3_RIDPI</name>
<proteinExistence type="predicted"/>
<feature type="chain" id="PRO_5042261686" description="Chitin-binding type-4 domain-containing protein" evidence="1">
    <location>
        <begin position="18"/>
        <end position="480"/>
    </location>
</feature>
<dbReference type="EMBL" id="JAODUO010001612">
    <property type="protein sequence ID" value="KAK2160961.1"/>
    <property type="molecule type" value="Genomic_DNA"/>
</dbReference>
<reference evidence="3" key="1">
    <citation type="journal article" date="2023" name="Mol. Biol. Evol.">
        <title>Third-Generation Sequencing Reveals the Adaptive Role of the Epigenome in Three Deep-Sea Polychaetes.</title>
        <authorList>
            <person name="Perez M."/>
            <person name="Aroh O."/>
            <person name="Sun Y."/>
            <person name="Lan Y."/>
            <person name="Juniper S.K."/>
            <person name="Young C.R."/>
            <person name="Angers B."/>
            <person name="Qian P.Y."/>
        </authorList>
    </citation>
    <scope>NUCLEOTIDE SEQUENCE</scope>
    <source>
        <strain evidence="3">R07B-5</strain>
    </source>
</reference>
<organism evidence="3 4">
    <name type="scientific">Ridgeia piscesae</name>
    <name type="common">Tubeworm</name>
    <dbReference type="NCBI Taxonomy" id="27915"/>
    <lineage>
        <taxon>Eukaryota</taxon>
        <taxon>Metazoa</taxon>
        <taxon>Spiralia</taxon>
        <taxon>Lophotrochozoa</taxon>
        <taxon>Annelida</taxon>
        <taxon>Polychaeta</taxon>
        <taxon>Sedentaria</taxon>
        <taxon>Canalipalpata</taxon>
        <taxon>Sabellida</taxon>
        <taxon>Siboglinidae</taxon>
        <taxon>Ridgeia</taxon>
    </lineage>
</organism>
<dbReference type="Pfam" id="PF03067">
    <property type="entry name" value="LPMO_10"/>
    <property type="match status" value="1"/>
</dbReference>
<dbReference type="PANTHER" id="PTHR21113:SF4">
    <property type="entry name" value="CHITIN-BINDING TYPE-4 DOMAIN-CONTAINING PROTEIN"/>
    <property type="match status" value="1"/>
</dbReference>
<evidence type="ECO:0000313" key="4">
    <source>
        <dbReference type="Proteomes" id="UP001209878"/>
    </source>
</evidence>
<dbReference type="Proteomes" id="UP001209878">
    <property type="component" value="Unassembled WGS sequence"/>
</dbReference>
<protein>
    <recommendedName>
        <fullName evidence="2">Chitin-binding type-4 domain-containing protein</fullName>
    </recommendedName>
</protein>
<feature type="signal peptide" evidence="1">
    <location>
        <begin position="1"/>
        <end position="17"/>
    </location>
</feature>
<dbReference type="InterPro" id="IPR004302">
    <property type="entry name" value="Cellulose/chitin-bd_N"/>
</dbReference>
<accession>A0AAD9NAF3</accession>
<evidence type="ECO:0000256" key="1">
    <source>
        <dbReference type="SAM" id="SignalP"/>
    </source>
</evidence>
<comment type="caution">
    <text evidence="3">The sequence shown here is derived from an EMBL/GenBank/DDBJ whole genome shotgun (WGS) entry which is preliminary data.</text>
</comment>
<gene>
    <name evidence="3" type="ORF">NP493_1613g00023</name>
</gene>
<feature type="domain" description="Chitin-binding type-4" evidence="2">
    <location>
        <begin position="23"/>
        <end position="212"/>
    </location>
</feature>
<keyword evidence="1" id="KW-0732">Signal</keyword>
<evidence type="ECO:0000259" key="2">
    <source>
        <dbReference type="Pfam" id="PF03067"/>
    </source>
</evidence>
<sequence>MRLASVPLVTLLLVVCAVEISGHGRLRVPPSRASMWRDGYNTPINYNDHELSCGGAWYQNGLNGGKCGVCGDPWGKPNPDSEAGGKYANGIITRTYTEGQEVGIAVEITVQHGGWFEFRICPNNDYRVPVTHECLNRHLLPLADGTGYRKYMGVNDPVGFYNVTLRLPTGLACTQCVLQWKWHTGNSWGQDVDGRGCVGCGPQEEFYGCADVAIVPAEPRVPEVVRTTSAEPRVQEVVTTAPAEPRVPEVVRTTPAEPRVQEVVTTAPAEPRVPEVVTTTPAEPRVPEVFTTTPAEPRVPEVVTTTPAEPRVPEVVLTTPAEPRVPEVVRTTPAEPRVPEVVRTTPAEPRVPEVVRTTPAEPRVPEVVRTTPAEPREPEVFPAVPNLGAGVCVAAAGYEGNANMDRWCQVNCPLGNCPAFLCRCGPRAATRKVCKTTKVGPWKNANLDSWCARNCAAGYCPGSHCMCEMVTFTTGESNAE</sequence>
<keyword evidence="4" id="KW-1185">Reference proteome</keyword>
<evidence type="ECO:0000313" key="3">
    <source>
        <dbReference type="EMBL" id="KAK2160961.1"/>
    </source>
</evidence>